<evidence type="ECO:0000256" key="1">
    <source>
        <dbReference type="ARBA" id="ARBA00006484"/>
    </source>
</evidence>
<gene>
    <name evidence="4" type="ORF">Ahu01nite_092930</name>
</gene>
<reference evidence="4 5" key="1">
    <citation type="submission" date="2021-01" db="EMBL/GenBank/DDBJ databases">
        <title>Whole genome shotgun sequence of Actinoplanes humidus NBRC 14915.</title>
        <authorList>
            <person name="Komaki H."/>
            <person name="Tamura T."/>
        </authorList>
    </citation>
    <scope>NUCLEOTIDE SEQUENCE [LARGE SCALE GENOMIC DNA]</scope>
    <source>
        <strain evidence="4 5">NBRC 14915</strain>
    </source>
</reference>
<dbReference type="EMBL" id="BOMN01000139">
    <property type="protein sequence ID" value="GIE26191.1"/>
    <property type="molecule type" value="Genomic_DNA"/>
</dbReference>
<accession>A0ABQ4A5T5</accession>
<evidence type="ECO:0000256" key="2">
    <source>
        <dbReference type="ARBA" id="ARBA00023002"/>
    </source>
</evidence>
<proteinExistence type="inferred from homology"/>
<dbReference type="Gene3D" id="3.40.50.720">
    <property type="entry name" value="NAD(P)-binding Rossmann-like Domain"/>
    <property type="match status" value="1"/>
</dbReference>
<dbReference type="Pfam" id="PF00106">
    <property type="entry name" value="adh_short"/>
    <property type="match status" value="1"/>
</dbReference>
<dbReference type="InterPro" id="IPR036291">
    <property type="entry name" value="NAD(P)-bd_dom_sf"/>
</dbReference>
<organism evidence="4 5">
    <name type="scientific">Winogradskya humida</name>
    <dbReference type="NCBI Taxonomy" id="113566"/>
    <lineage>
        <taxon>Bacteria</taxon>
        <taxon>Bacillati</taxon>
        <taxon>Actinomycetota</taxon>
        <taxon>Actinomycetes</taxon>
        <taxon>Micromonosporales</taxon>
        <taxon>Micromonosporaceae</taxon>
        <taxon>Winogradskya</taxon>
    </lineage>
</organism>
<evidence type="ECO:0000313" key="5">
    <source>
        <dbReference type="Proteomes" id="UP000603200"/>
    </source>
</evidence>
<sequence>MLVTRGGRGVTGYGNLPATLVRMSDQQLALVTGTSSGIGLHTAVGLAAAGLRVVATMRDPGRADRLRAVAQENGVTLEVRALDVTDEAQATALVAELGRVDVLVNNAGRGSVATLEQLSTGDLRAQLEVNYVGVAVLTRLVLPGMRAAGRGRIVTVSSVGGVVGQPFSDAYCGAKFAVEGLMQSLAPVVAAFGIGVSIVEPGAVASDFVSNVAGNVGGTAAGDPYAGLLAAYLKRASGSFANAQSAPDAARTVIEACLTPAPQFRWQTSDNARTFAGLSLADLDGSRVVGATSAWVA</sequence>
<keyword evidence="2" id="KW-0560">Oxidoreductase</keyword>
<dbReference type="InterPro" id="IPR020904">
    <property type="entry name" value="Sc_DH/Rdtase_CS"/>
</dbReference>
<name>A0ABQ4A5T5_9ACTN</name>
<dbReference type="PANTHER" id="PTHR43976">
    <property type="entry name" value="SHORT CHAIN DEHYDROGENASE"/>
    <property type="match status" value="1"/>
</dbReference>
<protein>
    <submittedName>
        <fullName evidence="4">Short-chain dehydrogenase/reductase</fullName>
    </submittedName>
</protein>
<dbReference type="PROSITE" id="PS00061">
    <property type="entry name" value="ADH_SHORT"/>
    <property type="match status" value="1"/>
</dbReference>
<evidence type="ECO:0000313" key="4">
    <source>
        <dbReference type="EMBL" id="GIE26191.1"/>
    </source>
</evidence>
<dbReference type="PRINTS" id="PR00080">
    <property type="entry name" value="SDRFAMILY"/>
</dbReference>
<dbReference type="Proteomes" id="UP000603200">
    <property type="component" value="Unassembled WGS sequence"/>
</dbReference>
<dbReference type="PANTHER" id="PTHR43976:SF16">
    <property type="entry name" value="SHORT-CHAIN DEHYDROGENASE_REDUCTASE FAMILY PROTEIN"/>
    <property type="match status" value="1"/>
</dbReference>
<dbReference type="SUPFAM" id="SSF51735">
    <property type="entry name" value="NAD(P)-binding Rossmann-fold domains"/>
    <property type="match status" value="1"/>
</dbReference>
<comment type="similarity">
    <text evidence="1 3">Belongs to the short-chain dehydrogenases/reductases (SDR) family.</text>
</comment>
<keyword evidence="5" id="KW-1185">Reference proteome</keyword>
<evidence type="ECO:0000256" key="3">
    <source>
        <dbReference type="RuleBase" id="RU000363"/>
    </source>
</evidence>
<dbReference type="PRINTS" id="PR00081">
    <property type="entry name" value="GDHRDH"/>
</dbReference>
<dbReference type="InterPro" id="IPR002347">
    <property type="entry name" value="SDR_fam"/>
</dbReference>
<dbReference type="InterPro" id="IPR051911">
    <property type="entry name" value="SDR_oxidoreductase"/>
</dbReference>
<comment type="caution">
    <text evidence="4">The sequence shown here is derived from an EMBL/GenBank/DDBJ whole genome shotgun (WGS) entry which is preliminary data.</text>
</comment>